<comment type="caution">
    <text evidence="2">The sequence shown here is derived from an EMBL/GenBank/DDBJ whole genome shotgun (WGS) entry which is preliminary data.</text>
</comment>
<dbReference type="PANTHER" id="PTHR19446">
    <property type="entry name" value="REVERSE TRANSCRIPTASES"/>
    <property type="match status" value="1"/>
</dbReference>
<dbReference type="InterPro" id="IPR013087">
    <property type="entry name" value="Znf_C2H2_type"/>
</dbReference>
<evidence type="ECO:0000313" key="2">
    <source>
        <dbReference type="EMBL" id="OLP78509.1"/>
    </source>
</evidence>
<dbReference type="EMBL" id="LSRX01001602">
    <property type="protein sequence ID" value="OLP78509.1"/>
    <property type="molecule type" value="Genomic_DNA"/>
</dbReference>
<dbReference type="Pfam" id="PF00078">
    <property type="entry name" value="RVT_1"/>
    <property type="match status" value="1"/>
</dbReference>
<gene>
    <name evidence="2" type="ORF">AK812_SmicGene41307</name>
</gene>
<dbReference type="OrthoDB" id="6077919at2759"/>
<dbReference type="InterPro" id="IPR000477">
    <property type="entry name" value="RT_dom"/>
</dbReference>
<dbReference type="Proteomes" id="UP000186817">
    <property type="component" value="Unassembled WGS sequence"/>
</dbReference>
<organism evidence="2 3">
    <name type="scientific">Symbiodinium microadriaticum</name>
    <name type="common">Dinoflagellate</name>
    <name type="synonym">Zooxanthella microadriatica</name>
    <dbReference type="NCBI Taxonomy" id="2951"/>
    <lineage>
        <taxon>Eukaryota</taxon>
        <taxon>Sar</taxon>
        <taxon>Alveolata</taxon>
        <taxon>Dinophyceae</taxon>
        <taxon>Suessiales</taxon>
        <taxon>Symbiodiniaceae</taxon>
        <taxon>Symbiodinium</taxon>
    </lineage>
</organism>
<proteinExistence type="predicted"/>
<feature type="region of interest" description="Disordered" evidence="1">
    <location>
        <begin position="841"/>
        <end position="882"/>
    </location>
</feature>
<sequence>MNANISAQIAALPAPTMLQVETILADNARQYFPARPQAKLPQPYQDYTLAGQTKHMWRLKSDLNVLKASGLQGTTEHERLHDSFRELSQQLRRRSRELRRQKLQGFLTDAAECAMTFDMQGWYKKINRICPRHPNRRIHIHNSKGQPLTPEGSMDSLKAYFTELFDDPEYRVYALDSMTTIPFTLDELCDELCKLPAHKALIPTAAPAPIWRQHAQTIAAILYAELQQLWCRGSCSLPDRWVNGFLALLSKPAKPPNKPAHLRPICLQHPVSKALSGAIVAQARAHVSRVFADMPCFAYLPFRSTEHCLQRVFQHCDHIRDLVKTTRASNRTRKTKHALQGGIQVTLDLQQAFDQVNRPFVISCIDALDFPPDVALGLKTSLLSGEYELQHKGERCNIAAHRGIKQGAKDAPLLWNVVTLGTIKRITDKLGEDWVRNHQTIFADDTHTAWTCHSEKQAVKALIELGQLLEILETMHFKVNYSKSAILISIAGTKANAFYKKYVRRYKDGPIVKCAFSDGTQRQLPLVKKIGYLGAIIDYVRFEHNTVDRRVTAAQCTFQRLKPIFGDRKNHTRQHRLQLYDACVWSTLTYAVLAAGVDAYALKKIHQTVAKHIRYIVRSRDHEHHEATRDLFLRLQRPLPWQHLQAMLLQRAQRTAQIRAQTLDTDILHQLGVRPHPALASAELANQISGTTATDDAPVAAQAPPTFDCPKCHFCCKSAVALKRHLRDKHSDECVTSDLFDPLRDAFQGTSICSHCGLQLRHKTNLMQHINTRSTPLRSFYEMAAPGYDDGDVTHLAYSCLMLDQFDDLMPSEPNDQSHADLMQHIGPLFATQSFGPASASPILATPTPFRNQQQQQGSKRQRGPHGPQKGNMLAHWAGSDQGPDPRGHMYHQANILRMLAIQMQRHEDQLRSLALSTEMMLFMQAGQGTYMPQMLELSSKWHQQMENKTATAPLRLQMATAFWQELGNRALKVQEQLTGEFGQALIAKQVLTSEGAWTYLAWDHASKSLKRTTATPIAMTEMLQTLKTIGELVQLPHMVARFQALKPLRTVDMKSQTVIVPWRMEISLRHEQALRLWTLLQTLNHNGVMQIMMTQMRPASLRRSKLTEQILRAVFGNPRRS</sequence>
<accession>A0A1Q9C6G7</accession>
<dbReference type="Gene3D" id="3.30.160.60">
    <property type="entry name" value="Classic Zinc Finger"/>
    <property type="match status" value="1"/>
</dbReference>
<dbReference type="PROSITE" id="PS00028">
    <property type="entry name" value="ZINC_FINGER_C2H2_1"/>
    <property type="match status" value="1"/>
</dbReference>
<dbReference type="SMART" id="SM00355">
    <property type="entry name" value="ZnF_C2H2"/>
    <property type="match status" value="2"/>
</dbReference>
<reference evidence="2 3" key="1">
    <citation type="submission" date="2016-02" db="EMBL/GenBank/DDBJ databases">
        <title>Genome analysis of coral dinoflagellate symbionts highlights evolutionary adaptations to a symbiotic lifestyle.</title>
        <authorList>
            <person name="Aranda M."/>
            <person name="Li Y."/>
            <person name="Liew Y.J."/>
            <person name="Baumgarten S."/>
            <person name="Simakov O."/>
            <person name="Wilson M."/>
            <person name="Piel J."/>
            <person name="Ashoor H."/>
            <person name="Bougouffa S."/>
            <person name="Bajic V.B."/>
            <person name="Ryu T."/>
            <person name="Ravasi T."/>
            <person name="Bayer T."/>
            <person name="Micklem G."/>
            <person name="Kim H."/>
            <person name="Bhak J."/>
            <person name="Lajeunesse T.C."/>
            <person name="Voolstra C.R."/>
        </authorList>
    </citation>
    <scope>NUCLEOTIDE SEQUENCE [LARGE SCALE GENOMIC DNA]</scope>
    <source>
        <strain evidence="2 3">CCMP2467</strain>
    </source>
</reference>
<evidence type="ECO:0000313" key="3">
    <source>
        <dbReference type="Proteomes" id="UP000186817"/>
    </source>
</evidence>
<evidence type="ECO:0000256" key="1">
    <source>
        <dbReference type="SAM" id="MobiDB-lite"/>
    </source>
</evidence>
<keyword evidence="3" id="KW-1185">Reference proteome</keyword>
<dbReference type="AlphaFoldDB" id="A0A1Q9C6G7"/>
<name>A0A1Q9C6G7_SYMMI</name>
<protein>
    <submittedName>
        <fullName evidence="2">LINE-1 retrotransposable element ORF2 protein</fullName>
    </submittedName>
</protein>